<sequence length="223" mass="24562">MPKPTIQDEPLPGAKERLLEAATDIFGRYGYDTATTRMIAREAHVNIAAIPYYFNGKEGLYFAVIDHIVGLVLRQVQPIIAIVSASSFSGPDAKEKATSLLEQFLAGIVGFMIGSPEAHRVARIVLREQLDPSAAFDRIFAGFMEAALDTLTTLIQVISENDSERTAKIRAMTLIGQVLIFRVARETVVRGLAMKGYTRIETAEIQNIIIEQTRSLMAALQSH</sequence>
<feature type="DNA-binding region" description="H-T-H motif" evidence="2">
    <location>
        <begin position="35"/>
        <end position="54"/>
    </location>
</feature>
<dbReference type="AlphaFoldDB" id="A0A1M5X073"/>
<keyword evidence="1 2" id="KW-0238">DNA-binding</keyword>
<proteinExistence type="predicted"/>
<organism evidence="4 5">
    <name type="scientific">Desulfofustis glycolicus DSM 9705</name>
    <dbReference type="NCBI Taxonomy" id="1121409"/>
    <lineage>
        <taxon>Bacteria</taxon>
        <taxon>Pseudomonadati</taxon>
        <taxon>Thermodesulfobacteriota</taxon>
        <taxon>Desulfobulbia</taxon>
        <taxon>Desulfobulbales</taxon>
        <taxon>Desulfocapsaceae</taxon>
        <taxon>Desulfofustis</taxon>
    </lineage>
</organism>
<dbReference type="InterPro" id="IPR015292">
    <property type="entry name" value="Tscrpt_reg_YbiH_C"/>
</dbReference>
<dbReference type="Gene3D" id="1.10.10.60">
    <property type="entry name" value="Homeodomain-like"/>
    <property type="match status" value="1"/>
</dbReference>
<dbReference type="InterPro" id="IPR009057">
    <property type="entry name" value="Homeodomain-like_sf"/>
</dbReference>
<dbReference type="SUPFAM" id="SSF48498">
    <property type="entry name" value="Tetracyclin repressor-like, C-terminal domain"/>
    <property type="match status" value="1"/>
</dbReference>
<dbReference type="PANTHER" id="PTHR30055:SF226">
    <property type="entry name" value="HTH-TYPE TRANSCRIPTIONAL REGULATOR PKSA"/>
    <property type="match status" value="1"/>
</dbReference>
<dbReference type="SUPFAM" id="SSF46689">
    <property type="entry name" value="Homeodomain-like"/>
    <property type="match status" value="1"/>
</dbReference>
<dbReference type="InterPro" id="IPR036271">
    <property type="entry name" value="Tet_transcr_reg_TetR-rel_C_sf"/>
</dbReference>
<dbReference type="PANTHER" id="PTHR30055">
    <property type="entry name" value="HTH-TYPE TRANSCRIPTIONAL REGULATOR RUTR"/>
    <property type="match status" value="1"/>
</dbReference>
<dbReference type="STRING" id="1121409.SAMN02745124_02634"/>
<dbReference type="Pfam" id="PF00440">
    <property type="entry name" value="TetR_N"/>
    <property type="match status" value="1"/>
</dbReference>
<dbReference type="Gene3D" id="1.10.357.10">
    <property type="entry name" value="Tetracycline Repressor, domain 2"/>
    <property type="match status" value="1"/>
</dbReference>
<dbReference type="OrthoDB" id="9790413at2"/>
<dbReference type="Proteomes" id="UP000184139">
    <property type="component" value="Unassembled WGS sequence"/>
</dbReference>
<keyword evidence="5" id="KW-1185">Reference proteome</keyword>
<feature type="domain" description="HTH tetR-type" evidence="3">
    <location>
        <begin position="12"/>
        <end position="72"/>
    </location>
</feature>
<reference evidence="4 5" key="1">
    <citation type="submission" date="2016-11" db="EMBL/GenBank/DDBJ databases">
        <authorList>
            <person name="Jaros S."/>
            <person name="Januszkiewicz K."/>
            <person name="Wedrychowicz H."/>
        </authorList>
    </citation>
    <scope>NUCLEOTIDE SEQUENCE [LARGE SCALE GENOMIC DNA]</scope>
    <source>
        <strain evidence="4 5">DSM 9705</strain>
    </source>
</reference>
<dbReference type="PROSITE" id="PS50977">
    <property type="entry name" value="HTH_TETR_2"/>
    <property type="match status" value="1"/>
</dbReference>
<evidence type="ECO:0000313" key="4">
    <source>
        <dbReference type="EMBL" id="SHH93130.1"/>
    </source>
</evidence>
<name>A0A1M5X073_9BACT</name>
<dbReference type="PRINTS" id="PR00455">
    <property type="entry name" value="HTHTETR"/>
</dbReference>
<dbReference type="InterPro" id="IPR001647">
    <property type="entry name" value="HTH_TetR"/>
</dbReference>
<dbReference type="Pfam" id="PF09209">
    <property type="entry name" value="CecR_C"/>
    <property type="match status" value="1"/>
</dbReference>
<evidence type="ECO:0000313" key="5">
    <source>
        <dbReference type="Proteomes" id="UP000184139"/>
    </source>
</evidence>
<evidence type="ECO:0000259" key="3">
    <source>
        <dbReference type="PROSITE" id="PS50977"/>
    </source>
</evidence>
<dbReference type="InterPro" id="IPR050109">
    <property type="entry name" value="HTH-type_TetR-like_transc_reg"/>
</dbReference>
<dbReference type="GO" id="GO:0003700">
    <property type="term" value="F:DNA-binding transcription factor activity"/>
    <property type="evidence" value="ECO:0007669"/>
    <property type="project" value="TreeGrafter"/>
</dbReference>
<protein>
    <submittedName>
        <fullName evidence="4">Transcriptional regulator, TetR family</fullName>
    </submittedName>
</protein>
<gene>
    <name evidence="4" type="ORF">SAMN02745124_02634</name>
</gene>
<evidence type="ECO:0000256" key="2">
    <source>
        <dbReference type="PROSITE-ProRule" id="PRU00335"/>
    </source>
</evidence>
<evidence type="ECO:0000256" key="1">
    <source>
        <dbReference type="ARBA" id="ARBA00023125"/>
    </source>
</evidence>
<dbReference type="EMBL" id="FQXS01000016">
    <property type="protein sequence ID" value="SHH93130.1"/>
    <property type="molecule type" value="Genomic_DNA"/>
</dbReference>
<accession>A0A1M5X073</accession>
<dbReference type="GO" id="GO:0000976">
    <property type="term" value="F:transcription cis-regulatory region binding"/>
    <property type="evidence" value="ECO:0007669"/>
    <property type="project" value="TreeGrafter"/>
</dbReference>
<dbReference type="RefSeq" id="WP_073376747.1">
    <property type="nucleotide sequence ID" value="NZ_FQXS01000016.1"/>
</dbReference>